<accession>A0ABQ5VTX6</accession>
<keyword evidence="9" id="KW-1185">Reference proteome</keyword>
<feature type="domain" description="Cytochrome c" evidence="7">
    <location>
        <begin position="48"/>
        <end position="218"/>
    </location>
</feature>
<evidence type="ECO:0000256" key="2">
    <source>
        <dbReference type="ARBA" id="ARBA00022617"/>
    </source>
</evidence>
<keyword evidence="5 6" id="KW-0408">Iron</keyword>
<reference evidence="9" key="1">
    <citation type="journal article" date="2019" name="Int. J. Syst. Evol. Microbiol.">
        <title>The Global Catalogue of Microorganisms (GCM) 10K type strain sequencing project: providing services to taxonomists for standard genome sequencing and annotation.</title>
        <authorList>
            <consortium name="The Broad Institute Genomics Platform"/>
            <consortium name="The Broad Institute Genome Sequencing Center for Infectious Disease"/>
            <person name="Wu L."/>
            <person name="Ma J."/>
        </authorList>
    </citation>
    <scope>NUCLEOTIDE SEQUENCE [LARGE SCALE GENOMIC DNA]</scope>
    <source>
        <strain evidence="9">NBRC 110140</strain>
    </source>
</reference>
<evidence type="ECO:0000259" key="7">
    <source>
        <dbReference type="PROSITE" id="PS51007"/>
    </source>
</evidence>
<keyword evidence="2 6" id="KW-0349">Heme</keyword>
<dbReference type="Pfam" id="PF03150">
    <property type="entry name" value="CCP_MauG"/>
    <property type="match status" value="1"/>
</dbReference>
<dbReference type="Gene3D" id="1.10.760.10">
    <property type="entry name" value="Cytochrome c-like domain"/>
    <property type="match status" value="2"/>
</dbReference>
<evidence type="ECO:0000256" key="3">
    <source>
        <dbReference type="ARBA" id="ARBA00022723"/>
    </source>
</evidence>
<dbReference type="InterPro" id="IPR051395">
    <property type="entry name" value="Cytochrome_c_Peroxidase/MauG"/>
</dbReference>
<dbReference type="RefSeq" id="WP_284376643.1">
    <property type="nucleotide sequence ID" value="NZ_BSNN01000002.1"/>
</dbReference>
<evidence type="ECO:0000256" key="5">
    <source>
        <dbReference type="ARBA" id="ARBA00023004"/>
    </source>
</evidence>
<evidence type="ECO:0000256" key="1">
    <source>
        <dbReference type="ARBA" id="ARBA00004196"/>
    </source>
</evidence>
<dbReference type="EMBL" id="BSNN01000002">
    <property type="protein sequence ID" value="GLQ34721.1"/>
    <property type="molecule type" value="Genomic_DNA"/>
</dbReference>
<sequence length="448" mass="48506">MPDFFKRFGFGLLLGATFIYLLGFSYFAPKVENSPESAPQPQVDIAEVQVSLGRNLFFDPILSGSKEISCATCHGLGTGSSDGLSLGFGDGAVGVGMQRRVLDGNIPKQRIPRNAPALYNLADPEFSVVFHDGRLSIDETSVSGFNHPLGAAMPAGVQGIAAAQAFLPVLAEDEMAGHDDENEISRALRPGTPESKLAALQILADRVQGIKEYADGFAKVNGEMRDLSYVDIANAIGAYIEFEFRADNSPFDHYIQGEAVFNEAEYRGFQLFYGEAGCSDCHSGAYQTDHKFHAIAMPQFGPGKGQGMTLQADLGRGGITRQEIDNYRFLTPSLRNIALTAPYGHTGAYSTLQGIIRHHLDPVTAFRNYQPNEARMVDLEGAGDWRVMEHLWDSNAIAMANELGTTELSDTDVNSIEAFLHTLTDPISQISRLGAPVVVPSGLPINLK</sequence>
<dbReference type="PANTHER" id="PTHR30600">
    <property type="entry name" value="CYTOCHROME C PEROXIDASE-RELATED"/>
    <property type="match status" value="1"/>
</dbReference>
<dbReference type="PROSITE" id="PS51007">
    <property type="entry name" value="CYTC"/>
    <property type="match status" value="2"/>
</dbReference>
<comment type="caution">
    <text evidence="8">The sequence shown here is derived from an EMBL/GenBank/DDBJ whole genome shotgun (WGS) entry which is preliminary data.</text>
</comment>
<evidence type="ECO:0000313" key="8">
    <source>
        <dbReference type="EMBL" id="GLQ34721.1"/>
    </source>
</evidence>
<proteinExistence type="predicted"/>
<dbReference type="SUPFAM" id="SSF46626">
    <property type="entry name" value="Cytochrome c"/>
    <property type="match status" value="2"/>
</dbReference>
<name>A0ABQ5VTX6_9RHOB</name>
<evidence type="ECO:0000256" key="4">
    <source>
        <dbReference type="ARBA" id="ARBA00023002"/>
    </source>
</evidence>
<organism evidence="8 9">
    <name type="scientific">Amylibacter marinus</name>
    <dbReference type="NCBI Taxonomy" id="1475483"/>
    <lineage>
        <taxon>Bacteria</taxon>
        <taxon>Pseudomonadati</taxon>
        <taxon>Pseudomonadota</taxon>
        <taxon>Alphaproteobacteria</taxon>
        <taxon>Rhodobacterales</taxon>
        <taxon>Paracoccaceae</taxon>
        <taxon>Amylibacter</taxon>
    </lineage>
</organism>
<dbReference type="InterPro" id="IPR009056">
    <property type="entry name" value="Cyt_c-like_dom"/>
</dbReference>
<evidence type="ECO:0000313" key="9">
    <source>
        <dbReference type="Proteomes" id="UP001156694"/>
    </source>
</evidence>
<protein>
    <submittedName>
        <fullName evidence="8">Methylamine utilization protein MauG</fullName>
    </submittedName>
</protein>
<dbReference type="InterPro" id="IPR004852">
    <property type="entry name" value="Di-haem_cyt_c_peroxidsae"/>
</dbReference>
<dbReference type="Proteomes" id="UP001156694">
    <property type="component" value="Unassembled WGS sequence"/>
</dbReference>
<dbReference type="InterPro" id="IPR036909">
    <property type="entry name" value="Cyt_c-like_dom_sf"/>
</dbReference>
<gene>
    <name evidence="8" type="ORF">GCM10007939_10040</name>
</gene>
<feature type="domain" description="Cytochrome c" evidence="7">
    <location>
        <begin position="252"/>
        <end position="424"/>
    </location>
</feature>
<keyword evidence="3 6" id="KW-0479">Metal-binding</keyword>
<keyword evidence="4" id="KW-0560">Oxidoreductase</keyword>
<comment type="subcellular location">
    <subcellularLocation>
        <location evidence="1">Cell envelope</location>
    </subcellularLocation>
</comment>
<evidence type="ECO:0000256" key="6">
    <source>
        <dbReference type="PROSITE-ProRule" id="PRU00433"/>
    </source>
</evidence>